<sequence>MKSKLVAAVAAFSAAMAETALAAPGQPVDWQIRFQDAASGIMEQIIAFEIYTLWFIIPITLLVLALLAYVIVRFRQSANPVPSRTSHNTMIEVVWTLAPVFILLFLAFPSFNLLTAQYTPPPADITLKATGYQWYWGFEYQGEDDSELSFDSLMLADADRADAGKEDLADYPRLLAVDNEVVVPVGKTVRVLVTAADVIHAFALPSFGVKMDAVPGRLNETWFNATREGLYYGQCSELCGKDHAYMPIAIRVVSEEQYNTWFAAAADDLEGANQNLMAAIAADAKSVDVAANSAE</sequence>
<dbReference type="NCBIfam" id="TIGR02866">
    <property type="entry name" value="CoxB"/>
    <property type="match status" value="1"/>
</dbReference>
<dbReference type="PROSITE" id="PS50857">
    <property type="entry name" value="COX2_CUA"/>
    <property type="match status" value="1"/>
</dbReference>
<proteinExistence type="inferred from homology"/>
<comment type="similarity">
    <text evidence="2 12">Belongs to the cytochrome c oxidase subunit 2 family.</text>
</comment>
<comment type="caution">
    <text evidence="18">The sequence shown here is derived from an EMBL/GenBank/DDBJ whole genome shotgun (WGS) entry which is preliminary data.</text>
</comment>
<keyword evidence="19" id="KW-1185">Reference proteome</keyword>
<dbReference type="RefSeq" id="WP_219200901.1">
    <property type="nucleotide sequence ID" value="NZ_JAHWQX010000002.1"/>
</dbReference>
<keyword evidence="8 12" id="KW-0249">Electron transport</keyword>
<evidence type="ECO:0000256" key="8">
    <source>
        <dbReference type="ARBA" id="ARBA00022982"/>
    </source>
</evidence>
<feature type="signal peptide" evidence="15">
    <location>
        <begin position="1"/>
        <end position="22"/>
    </location>
</feature>
<keyword evidence="15" id="KW-0732">Signal</keyword>
<gene>
    <name evidence="18" type="primary">coxB</name>
    <name evidence="18" type="ORF">KY465_06580</name>
</gene>
<keyword evidence="11 14" id="KW-0472">Membrane</keyword>
<dbReference type="PROSITE" id="PS50999">
    <property type="entry name" value="COX2_TM"/>
    <property type="match status" value="1"/>
</dbReference>
<dbReference type="PANTHER" id="PTHR22888">
    <property type="entry name" value="CYTOCHROME C OXIDASE, SUBUNIT II"/>
    <property type="match status" value="1"/>
</dbReference>
<evidence type="ECO:0000256" key="12">
    <source>
        <dbReference type="RuleBase" id="RU000456"/>
    </source>
</evidence>
<dbReference type="EMBL" id="JAHWQX010000002">
    <property type="protein sequence ID" value="MBW3096939.1"/>
    <property type="molecule type" value="Genomic_DNA"/>
</dbReference>
<dbReference type="PANTHER" id="PTHR22888:SF9">
    <property type="entry name" value="CYTOCHROME C OXIDASE SUBUNIT 2"/>
    <property type="match status" value="1"/>
</dbReference>
<keyword evidence="3 12" id="KW-0813">Transport</keyword>
<evidence type="ECO:0000256" key="4">
    <source>
        <dbReference type="ARBA" id="ARBA00022660"/>
    </source>
</evidence>
<dbReference type="InterPro" id="IPR002429">
    <property type="entry name" value="CcO_II-like_C"/>
</dbReference>
<evidence type="ECO:0000256" key="10">
    <source>
        <dbReference type="ARBA" id="ARBA00023008"/>
    </source>
</evidence>
<keyword evidence="9 14" id="KW-1133">Transmembrane helix</keyword>
<feature type="domain" description="Cytochrome oxidase subunit II transmembrane region profile" evidence="17">
    <location>
        <begin position="26"/>
        <end position="121"/>
    </location>
</feature>
<evidence type="ECO:0000313" key="18">
    <source>
        <dbReference type="EMBL" id="MBW3096939.1"/>
    </source>
</evidence>
<evidence type="ECO:0000256" key="9">
    <source>
        <dbReference type="ARBA" id="ARBA00022989"/>
    </source>
</evidence>
<feature type="domain" description="Cytochrome oxidase subunit II copper A binding" evidence="16">
    <location>
        <begin position="122"/>
        <end position="264"/>
    </location>
</feature>
<accession>A0ABS6WLV7</accession>
<evidence type="ECO:0000259" key="16">
    <source>
        <dbReference type="PROSITE" id="PS50857"/>
    </source>
</evidence>
<reference evidence="18" key="1">
    <citation type="submission" date="2021-07" db="EMBL/GenBank/DDBJ databases">
        <title>Pseudohoeflea marina sp. nov. a polyhydroxyalcanoate-producing bacterium.</title>
        <authorList>
            <person name="Zheng W."/>
            <person name="Yu S."/>
            <person name="Huang Y."/>
        </authorList>
    </citation>
    <scope>NUCLEOTIDE SEQUENCE</scope>
    <source>
        <strain evidence="18">DP4N28-3</strain>
    </source>
</reference>
<dbReference type="InterPro" id="IPR045187">
    <property type="entry name" value="CcO_II"/>
</dbReference>
<evidence type="ECO:0000256" key="7">
    <source>
        <dbReference type="ARBA" id="ARBA00022967"/>
    </source>
</evidence>
<keyword evidence="4 12" id="KW-0679">Respiratory chain</keyword>
<keyword evidence="7" id="KW-1278">Translocase</keyword>
<evidence type="ECO:0000256" key="15">
    <source>
        <dbReference type="SAM" id="SignalP"/>
    </source>
</evidence>
<organism evidence="18 19">
    <name type="scientific">Pseudohoeflea coraliihabitans</name>
    <dbReference type="NCBI Taxonomy" id="2860393"/>
    <lineage>
        <taxon>Bacteria</taxon>
        <taxon>Pseudomonadati</taxon>
        <taxon>Pseudomonadota</taxon>
        <taxon>Alphaproteobacteria</taxon>
        <taxon>Hyphomicrobiales</taxon>
        <taxon>Rhizobiaceae</taxon>
        <taxon>Pseudohoeflea</taxon>
    </lineage>
</organism>
<evidence type="ECO:0000259" key="17">
    <source>
        <dbReference type="PROSITE" id="PS50999"/>
    </source>
</evidence>
<dbReference type="Proteomes" id="UP001430804">
    <property type="component" value="Unassembled WGS sequence"/>
</dbReference>
<evidence type="ECO:0000256" key="2">
    <source>
        <dbReference type="ARBA" id="ARBA00007866"/>
    </source>
</evidence>
<keyword evidence="5 12" id="KW-0812">Transmembrane</keyword>
<dbReference type="InterPro" id="IPR034210">
    <property type="entry name" value="CcO_II_C"/>
</dbReference>
<feature type="transmembrane region" description="Helical" evidence="14">
    <location>
        <begin position="46"/>
        <end position="72"/>
    </location>
</feature>
<evidence type="ECO:0000256" key="1">
    <source>
        <dbReference type="ARBA" id="ARBA00004141"/>
    </source>
</evidence>
<dbReference type="Pfam" id="PF02790">
    <property type="entry name" value="COX2_TM"/>
    <property type="match status" value="1"/>
</dbReference>
<dbReference type="EC" id="7.1.1.9" evidence="13"/>
<dbReference type="InterPro" id="IPR001505">
    <property type="entry name" value="Copper_CuA"/>
</dbReference>
<keyword evidence="10 13" id="KW-0186">Copper</keyword>
<evidence type="ECO:0000313" key="19">
    <source>
        <dbReference type="Proteomes" id="UP001430804"/>
    </source>
</evidence>
<dbReference type="InterPro" id="IPR014222">
    <property type="entry name" value="Cyt_c_oxidase_su2"/>
</dbReference>
<name>A0ABS6WLV7_9HYPH</name>
<comment type="function">
    <text evidence="13">Subunits I and II form the functional core of the enzyme complex. Electrons originating in cytochrome c are transferred via heme a and Cu(A) to the binuclear center formed by heme a3 and Cu(B).</text>
</comment>
<evidence type="ECO:0000256" key="5">
    <source>
        <dbReference type="ARBA" id="ARBA00022692"/>
    </source>
</evidence>
<evidence type="ECO:0000256" key="11">
    <source>
        <dbReference type="ARBA" id="ARBA00023136"/>
    </source>
</evidence>
<keyword evidence="6 13" id="KW-0479">Metal-binding</keyword>
<comment type="subcellular location">
    <subcellularLocation>
        <location evidence="12">Cell membrane</location>
        <topology evidence="12">Multi-pass membrane protein</topology>
    </subcellularLocation>
    <subcellularLocation>
        <location evidence="1">Membrane</location>
        <topology evidence="1">Multi-pass membrane protein</topology>
    </subcellularLocation>
</comment>
<evidence type="ECO:0000256" key="3">
    <source>
        <dbReference type="ARBA" id="ARBA00022448"/>
    </source>
</evidence>
<comment type="catalytic activity">
    <reaction evidence="13">
        <text>4 Fe(II)-[cytochrome c] + O2 + 8 H(+)(in) = 4 Fe(III)-[cytochrome c] + 2 H2O + 4 H(+)(out)</text>
        <dbReference type="Rhea" id="RHEA:11436"/>
        <dbReference type="Rhea" id="RHEA-COMP:10350"/>
        <dbReference type="Rhea" id="RHEA-COMP:14399"/>
        <dbReference type="ChEBI" id="CHEBI:15377"/>
        <dbReference type="ChEBI" id="CHEBI:15378"/>
        <dbReference type="ChEBI" id="CHEBI:15379"/>
        <dbReference type="ChEBI" id="CHEBI:29033"/>
        <dbReference type="ChEBI" id="CHEBI:29034"/>
        <dbReference type="EC" id="7.1.1.9"/>
    </reaction>
</comment>
<protein>
    <recommendedName>
        <fullName evidence="13">Cytochrome c oxidase subunit 2</fullName>
        <ecNumber evidence="13">7.1.1.9</ecNumber>
    </recommendedName>
</protein>
<comment type="cofactor">
    <cofactor evidence="13">
        <name>Cu cation</name>
        <dbReference type="ChEBI" id="CHEBI:23378"/>
    </cofactor>
    <text evidence="13">Binds a copper A center.</text>
</comment>
<dbReference type="InterPro" id="IPR011759">
    <property type="entry name" value="Cyt_c_oxidase_su2_TM_dom"/>
</dbReference>
<dbReference type="Pfam" id="PF00116">
    <property type="entry name" value="COX2"/>
    <property type="match status" value="1"/>
</dbReference>
<dbReference type="CDD" id="cd13912">
    <property type="entry name" value="CcO_II_C"/>
    <property type="match status" value="1"/>
</dbReference>
<evidence type="ECO:0000256" key="6">
    <source>
        <dbReference type="ARBA" id="ARBA00022723"/>
    </source>
</evidence>
<feature type="chain" id="PRO_5046386646" description="Cytochrome c oxidase subunit 2" evidence="15">
    <location>
        <begin position="23"/>
        <end position="295"/>
    </location>
</feature>
<evidence type="ECO:0000256" key="13">
    <source>
        <dbReference type="RuleBase" id="RU004024"/>
    </source>
</evidence>
<feature type="transmembrane region" description="Helical" evidence="14">
    <location>
        <begin position="93"/>
        <end position="114"/>
    </location>
</feature>
<evidence type="ECO:0000256" key="14">
    <source>
        <dbReference type="SAM" id="Phobius"/>
    </source>
</evidence>
<dbReference type="PROSITE" id="PS00078">
    <property type="entry name" value="COX2"/>
    <property type="match status" value="1"/>
</dbReference>